<proteinExistence type="predicted"/>
<keyword evidence="2" id="KW-1185">Reference proteome</keyword>
<gene>
    <name evidence="1" type="ORF">SAMN04515674_106163</name>
</gene>
<dbReference type="AlphaFoldDB" id="A0A1I5TSD4"/>
<dbReference type="RefSeq" id="WP_177219387.1">
    <property type="nucleotide sequence ID" value="NZ_FOXH01000006.1"/>
</dbReference>
<name>A0A1I5TSD4_9BACT</name>
<accession>A0A1I5TSD4</accession>
<protein>
    <submittedName>
        <fullName evidence="1">Uncharacterized protein</fullName>
    </submittedName>
</protein>
<organism evidence="1 2">
    <name type="scientific">Pseudarcicella hirudinis</name>
    <dbReference type="NCBI Taxonomy" id="1079859"/>
    <lineage>
        <taxon>Bacteria</taxon>
        <taxon>Pseudomonadati</taxon>
        <taxon>Bacteroidota</taxon>
        <taxon>Cytophagia</taxon>
        <taxon>Cytophagales</taxon>
        <taxon>Flectobacillaceae</taxon>
        <taxon>Pseudarcicella</taxon>
    </lineage>
</organism>
<evidence type="ECO:0000313" key="2">
    <source>
        <dbReference type="Proteomes" id="UP000199306"/>
    </source>
</evidence>
<reference evidence="1 2" key="1">
    <citation type="submission" date="2016-10" db="EMBL/GenBank/DDBJ databases">
        <authorList>
            <person name="de Groot N.N."/>
        </authorList>
    </citation>
    <scope>NUCLEOTIDE SEQUENCE [LARGE SCALE GENOMIC DNA]</scope>
    <source>
        <strain evidence="2">E92,LMG 26720,CCM 7988</strain>
    </source>
</reference>
<dbReference type="STRING" id="1079859.SAMN04515674_106163"/>
<sequence length="47" mass="5457">MKQVIEIKNWDNDSDEVWFEDDVFFPASQDELESIENAIKSMDGSGF</sequence>
<dbReference type="Proteomes" id="UP000199306">
    <property type="component" value="Unassembled WGS sequence"/>
</dbReference>
<evidence type="ECO:0000313" key="1">
    <source>
        <dbReference type="EMBL" id="SFP85507.1"/>
    </source>
</evidence>
<dbReference type="EMBL" id="FOXH01000006">
    <property type="protein sequence ID" value="SFP85507.1"/>
    <property type="molecule type" value="Genomic_DNA"/>
</dbReference>